<dbReference type="SUPFAM" id="SSF82199">
    <property type="entry name" value="SET domain"/>
    <property type="match status" value="1"/>
</dbReference>
<proteinExistence type="predicted"/>
<dbReference type="SMART" id="SM00317">
    <property type="entry name" value="SET"/>
    <property type="match status" value="1"/>
</dbReference>
<evidence type="ECO:0000313" key="2">
    <source>
        <dbReference type="EMBL" id="KKR41143.1"/>
    </source>
</evidence>
<dbReference type="InterPro" id="IPR046341">
    <property type="entry name" value="SET_dom_sf"/>
</dbReference>
<sequence>MPKKLIIKMARNGKGIFAAKAFKQGEIIETISGKLVHHERASKLWDENARKAENLFRYCGTRYLSPEGELGDYSNHSCNPNSGVIKNKGKLFWIAINDIKRGQETLIDYSTIIGADDAWTMKCNCGEKECRKIIRSIDKLPKKILDRYLKLGIIPRYILNTMKKARP</sequence>
<feature type="domain" description="SET" evidence="1">
    <location>
        <begin position="3"/>
        <end position="110"/>
    </location>
</feature>
<dbReference type="AlphaFoldDB" id="A0A0G0QM10"/>
<dbReference type="EMBL" id="LBXZ01000001">
    <property type="protein sequence ID" value="KKR41143.1"/>
    <property type="molecule type" value="Genomic_DNA"/>
</dbReference>
<dbReference type="Gene3D" id="2.170.270.10">
    <property type="entry name" value="SET domain"/>
    <property type="match status" value="1"/>
</dbReference>
<name>A0A0G0QM10_9BACT</name>
<protein>
    <submittedName>
        <fullName evidence="2">Nuclear protein SET</fullName>
    </submittedName>
</protein>
<evidence type="ECO:0000259" key="1">
    <source>
        <dbReference type="PROSITE" id="PS50280"/>
    </source>
</evidence>
<accession>A0A0G0QM10</accession>
<dbReference type="PROSITE" id="PS50280">
    <property type="entry name" value="SET"/>
    <property type="match status" value="1"/>
</dbReference>
<dbReference type="Proteomes" id="UP000034072">
    <property type="component" value="Unassembled WGS sequence"/>
</dbReference>
<gene>
    <name evidence="2" type="ORF">UT75_C0001G0047</name>
</gene>
<dbReference type="Pfam" id="PF00856">
    <property type="entry name" value="SET"/>
    <property type="match status" value="1"/>
</dbReference>
<evidence type="ECO:0000313" key="3">
    <source>
        <dbReference type="Proteomes" id="UP000034072"/>
    </source>
</evidence>
<reference evidence="2 3" key="1">
    <citation type="journal article" date="2015" name="Nature">
        <title>rRNA introns, odd ribosomes, and small enigmatic genomes across a large radiation of phyla.</title>
        <authorList>
            <person name="Brown C.T."/>
            <person name="Hug L.A."/>
            <person name="Thomas B.C."/>
            <person name="Sharon I."/>
            <person name="Castelle C.J."/>
            <person name="Singh A."/>
            <person name="Wilkins M.J."/>
            <person name="Williams K.H."/>
            <person name="Banfield J.F."/>
        </authorList>
    </citation>
    <scope>NUCLEOTIDE SEQUENCE [LARGE SCALE GENOMIC DNA]</scope>
</reference>
<comment type="caution">
    <text evidence="2">The sequence shown here is derived from an EMBL/GenBank/DDBJ whole genome shotgun (WGS) entry which is preliminary data.</text>
</comment>
<dbReference type="PANTHER" id="PTHR12350:SF19">
    <property type="entry name" value="SET DOMAIN-CONTAINING PROTEIN"/>
    <property type="match status" value="1"/>
</dbReference>
<dbReference type="InterPro" id="IPR053201">
    <property type="entry name" value="Flavunoidine_N-MTase"/>
</dbReference>
<dbReference type="PANTHER" id="PTHR12350">
    <property type="entry name" value="HISTONE-LYSINE N-METHYLTRANSFERASE-RELATED"/>
    <property type="match status" value="1"/>
</dbReference>
<organism evidence="2 3">
    <name type="scientific">Candidatus Yanofskybacteria bacterium GW2011_GWE2_40_11</name>
    <dbReference type="NCBI Taxonomy" id="1619033"/>
    <lineage>
        <taxon>Bacteria</taxon>
        <taxon>Candidatus Yanofskyibacteriota</taxon>
    </lineage>
</organism>
<dbReference type="InterPro" id="IPR001214">
    <property type="entry name" value="SET_dom"/>
</dbReference>